<evidence type="ECO:0000313" key="4">
    <source>
        <dbReference type="Proteomes" id="UP001162734"/>
    </source>
</evidence>
<dbReference type="Gene3D" id="3.90.10.10">
    <property type="entry name" value="Cytochrome C3"/>
    <property type="match status" value="5"/>
</dbReference>
<dbReference type="SUPFAM" id="SSF48695">
    <property type="entry name" value="Multiheme cytochromes"/>
    <property type="match status" value="2"/>
</dbReference>
<dbReference type="PANTHER" id="PTHR35038">
    <property type="entry name" value="DISSIMILATORY SULFITE REDUCTASE SIRA"/>
    <property type="match status" value="1"/>
</dbReference>
<dbReference type="Proteomes" id="UP001162734">
    <property type="component" value="Chromosome"/>
</dbReference>
<dbReference type="InterPro" id="IPR036280">
    <property type="entry name" value="Multihaem_cyt_sf"/>
</dbReference>
<evidence type="ECO:0000256" key="2">
    <source>
        <dbReference type="SAM" id="SignalP"/>
    </source>
</evidence>
<feature type="chain" id="PRO_5045194094" description="Cytochrome c family protein" evidence="2">
    <location>
        <begin position="26"/>
        <end position="600"/>
    </location>
</feature>
<gene>
    <name evidence="3" type="ORF">AMPC_30650</name>
</gene>
<evidence type="ECO:0000313" key="3">
    <source>
        <dbReference type="EMBL" id="BDG09952.1"/>
    </source>
</evidence>
<name>A0ABN6ND69_9BACT</name>
<dbReference type="PANTHER" id="PTHR35038:SF8">
    <property type="entry name" value="C-TYPE POLYHEME CYTOCHROME OMCC"/>
    <property type="match status" value="1"/>
</dbReference>
<organism evidence="3 4">
    <name type="scientific">Anaeromyxobacter paludicola</name>
    <dbReference type="NCBI Taxonomy" id="2918171"/>
    <lineage>
        <taxon>Bacteria</taxon>
        <taxon>Pseudomonadati</taxon>
        <taxon>Myxococcota</taxon>
        <taxon>Myxococcia</taxon>
        <taxon>Myxococcales</taxon>
        <taxon>Cystobacterineae</taxon>
        <taxon>Anaeromyxobacteraceae</taxon>
        <taxon>Anaeromyxobacter</taxon>
    </lineage>
</organism>
<proteinExistence type="predicted"/>
<sequence length="600" mass="65512">MASSRLPLLALLAAALAAPAPAARADVFSPGPLSRAHEKLEGLQQCTKCHVVKGQLSAARCLECHQELAGRVKQGRGLHGRLPAADREACNRCHLEHQGRDFALVDWGGPKERFDHARTGYRLEGKHAAARCDGCHAPARIADPGVKQLLAREPGRRTFLGAPQACASCHFDEHRGQLSQDCQKCHGLQGWKPASLFAHDRTGYPLEGKHRPVACAKCHKVEREPARDPGALTRPASPEAFTRYRPVAHGGCQDCHKDPHQARFGQDCQRCHAPALAWTEVRATAKERAFHQKTRYPLQGAHETVACQACHGPFAGQPARFRGLAFQACRDCHLDAHVGQLTGGSRAGACERCHTVQGWQPARFDLEDHTTSRYALQGAHRTVACSLCHVHDPRLADRVPAEARARLAREKRPARVSPALFSLGPSQRCEQCHADPHAGQFPERMARESCAACHEQQSFLPARFDHQKDSRFPLTGKHGKAACASCHAPGAAGAVRYKPLETACAACHRDPHAGQLAVNGRDDCARCHDTRDWKQTSFQHAPPFTTFLLQGKHARAKCEACHAPVAVGGGAPVRRYRGLPRTCEGCHADFHQGAFRGFTP</sequence>
<dbReference type="InterPro" id="IPR051829">
    <property type="entry name" value="Multiheme_Cytochr_ET"/>
</dbReference>
<evidence type="ECO:0008006" key="5">
    <source>
        <dbReference type="Google" id="ProtNLM"/>
    </source>
</evidence>
<evidence type="ECO:0000256" key="1">
    <source>
        <dbReference type="ARBA" id="ARBA00022729"/>
    </source>
</evidence>
<keyword evidence="4" id="KW-1185">Reference proteome</keyword>
<feature type="signal peptide" evidence="2">
    <location>
        <begin position="1"/>
        <end position="25"/>
    </location>
</feature>
<reference evidence="4" key="1">
    <citation type="journal article" date="2022" name="Int. J. Syst. Evol. Microbiol.">
        <title>Anaeromyxobacter oryzae sp. nov., Anaeromyxobacter diazotrophicus sp. nov. and Anaeromyxobacter paludicola sp. nov., isolated from paddy soils.</title>
        <authorList>
            <person name="Itoh H."/>
            <person name="Xu Z."/>
            <person name="Mise K."/>
            <person name="Masuda Y."/>
            <person name="Ushijima N."/>
            <person name="Hayakawa C."/>
            <person name="Shiratori Y."/>
            <person name="Senoo K."/>
        </authorList>
    </citation>
    <scope>NUCLEOTIDE SEQUENCE [LARGE SCALE GENOMIC DNA]</scope>
    <source>
        <strain evidence="4">Red630</strain>
    </source>
</reference>
<keyword evidence="1 2" id="KW-0732">Signal</keyword>
<dbReference type="RefSeq" id="WP_248342350.1">
    <property type="nucleotide sequence ID" value="NZ_AP025592.1"/>
</dbReference>
<protein>
    <recommendedName>
        <fullName evidence="5">Cytochrome c family protein</fullName>
    </recommendedName>
</protein>
<dbReference type="EMBL" id="AP025592">
    <property type="protein sequence ID" value="BDG09952.1"/>
    <property type="molecule type" value="Genomic_DNA"/>
</dbReference>
<accession>A0ABN6ND69</accession>